<dbReference type="AlphaFoldDB" id="A0A0D8HJQ8"/>
<dbReference type="STRING" id="1280514.AXFE_09280"/>
<dbReference type="EMBL" id="JXYS01000023">
    <property type="protein sequence ID" value="KJF18183.1"/>
    <property type="molecule type" value="Genomic_DNA"/>
</dbReference>
<keyword evidence="3" id="KW-1185">Reference proteome</keyword>
<feature type="transmembrane region" description="Helical" evidence="1">
    <location>
        <begin position="12"/>
        <end position="30"/>
    </location>
</feature>
<feature type="transmembrane region" description="Helical" evidence="1">
    <location>
        <begin position="36"/>
        <end position="57"/>
    </location>
</feature>
<reference evidence="2 3" key="1">
    <citation type="submission" date="2015-01" db="EMBL/GenBank/DDBJ databases">
        <title>Draft genome of the acidophilic iron oxidizer Acidithrix ferrooxidans strain Py-F3.</title>
        <authorList>
            <person name="Poehlein A."/>
            <person name="Eisen S."/>
            <person name="Schloemann M."/>
            <person name="Johnson B.D."/>
            <person name="Daniel R."/>
            <person name="Muehling M."/>
        </authorList>
    </citation>
    <scope>NUCLEOTIDE SEQUENCE [LARGE SCALE GENOMIC DNA]</scope>
    <source>
        <strain evidence="2 3">Py-F3</strain>
    </source>
</reference>
<dbReference type="RefSeq" id="WP_052604687.1">
    <property type="nucleotide sequence ID" value="NZ_JXYS01000023.1"/>
</dbReference>
<evidence type="ECO:0000256" key="1">
    <source>
        <dbReference type="SAM" id="Phobius"/>
    </source>
</evidence>
<keyword evidence="1" id="KW-0812">Transmembrane</keyword>
<proteinExistence type="predicted"/>
<sequence length="61" mass="7048">MSNEPTGAVHELRRLVVSILGTVIMAWIAVKLVVSIWEPLLAIVISITVIAVFLRWWRWHR</sequence>
<organism evidence="2 3">
    <name type="scientific">Acidithrix ferrooxidans</name>
    <dbReference type="NCBI Taxonomy" id="1280514"/>
    <lineage>
        <taxon>Bacteria</taxon>
        <taxon>Bacillati</taxon>
        <taxon>Actinomycetota</taxon>
        <taxon>Acidimicrobiia</taxon>
        <taxon>Acidimicrobiales</taxon>
        <taxon>Acidimicrobiaceae</taxon>
        <taxon>Acidithrix</taxon>
    </lineage>
</organism>
<gene>
    <name evidence="2" type="ORF">AXFE_09280</name>
</gene>
<evidence type="ECO:0000313" key="3">
    <source>
        <dbReference type="Proteomes" id="UP000032360"/>
    </source>
</evidence>
<evidence type="ECO:0000313" key="2">
    <source>
        <dbReference type="EMBL" id="KJF18183.1"/>
    </source>
</evidence>
<protein>
    <submittedName>
        <fullName evidence="2">Uncharacterized protein</fullName>
    </submittedName>
</protein>
<dbReference type="Proteomes" id="UP000032360">
    <property type="component" value="Unassembled WGS sequence"/>
</dbReference>
<keyword evidence="1" id="KW-0472">Membrane</keyword>
<accession>A0A0D8HJQ8</accession>
<keyword evidence="1" id="KW-1133">Transmembrane helix</keyword>
<name>A0A0D8HJQ8_9ACTN</name>
<comment type="caution">
    <text evidence="2">The sequence shown here is derived from an EMBL/GenBank/DDBJ whole genome shotgun (WGS) entry which is preliminary data.</text>
</comment>